<name>A0A7V6A1B2_9BACT</name>
<evidence type="ECO:0000256" key="4">
    <source>
        <dbReference type="ARBA" id="ARBA00019232"/>
    </source>
</evidence>
<dbReference type="PROSITE" id="PS00501">
    <property type="entry name" value="SPASE_I_1"/>
    <property type="match status" value="1"/>
</dbReference>
<evidence type="ECO:0000256" key="7">
    <source>
        <dbReference type="PIRSR" id="PIRSR600223-1"/>
    </source>
</evidence>
<comment type="caution">
    <text evidence="11">The sequence shown here is derived from an EMBL/GenBank/DDBJ whole genome shotgun (WGS) entry which is preliminary data.</text>
</comment>
<gene>
    <name evidence="11" type="primary">lepB</name>
    <name evidence="11" type="ORF">ENV52_01365</name>
</gene>
<feature type="domain" description="Peptidase S26" evidence="10">
    <location>
        <begin position="18"/>
        <end position="199"/>
    </location>
</feature>
<dbReference type="PROSITE" id="PS00760">
    <property type="entry name" value="SPASE_I_2"/>
    <property type="match status" value="1"/>
</dbReference>
<keyword evidence="5 8" id="KW-0645">Protease</keyword>
<evidence type="ECO:0000256" key="1">
    <source>
        <dbReference type="ARBA" id="ARBA00000677"/>
    </source>
</evidence>
<dbReference type="GO" id="GO:0006465">
    <property type="term" value="P:signal peptide processing"/>
    <property type="evidence" value="ECO:0007669"/>
    <property type="project" value="InterPro"/>
</dbReference>
<organism evidence="11">
    <name type="scientific">Desulfobacca acetoxidans</name>
    <dbReference type="NCBI Taxonomy" id="60893"/>
    <lineage>
        <taxon>Bacteria</taxon>
        <taxon>Pseudomonadati</taxon>
        <taxon>Thermodesulfobacteriota</taxon>
        <taxon>Desulfobaccia</taxon>
        <taxon>Desulfobaccales</taxon>
        <taxon>Desulfobaccaceae</taxon>
        <taxon>Desulfobacca</taxon>
    </lineage>
</organism>
<feature type="active site" evidence="7">
    <location>
        <position position="48"/>
    </location>
</feature>
<comment type="subcellular location">
    <subcellularLocation>
        <location evidence="9">Membrane</location>
        <topology evidence="9">Single-pass type II membrane protein</topology>
    </subcellularLocation>
</comment>
<dbReference type="InterPro" id="IPR000223">
    <property type="entry name" value="Pept_S26A_signal_pept_1"/>
</dbReference>
<keyword evidence="6 8" id="KW-0378">Hydrolase</keyword>
<dbReference type="NCBIfam" id="TIGR02227">
    <property type="entry name" value="sigpep_I_bact"/>
    <property type="match status" value="1"/>
</dbReference>
<keyword evidence="8" id="KW-1133">Transmembrane helix</keyword>
<reference evidence="11" key="1">
    <citation type="journal article" date="2020" name="mSystems">
        <title>Genome- and Community-Level Interaction Insights into Carbon Utilization and Element Cycling Functions of Hydrothermarchaeota in Hydrothermal Sediment.</title>
        <authorList>
            <person name="Zhou Z."/>
            <person name="Liu Y."/>
            <person name="Xu W."/>
            <person name="Pan J."/>
            <person name="Luo Z.H."/>
            <person name="Li M."/>
        </authorList>
    </citation>
    <scope>NUCLEOTIDE SEQUENCE [LARGE SCALE GENOMIC DNA]</scope>
    <source>
        <strain evidence="11">SpSt-767</strain>
    </source>
</reference>
<evidence type="ECO:0000256" key="2">
    <source>
        <dbReference type="ARBA" id="ARBA00009370"/>
    </source>
</evidence>
<evidence type="ECO:0000256" key="5">
    <source>
        <dbReference type="ARBA" id="ARBA00022670"/>
    </source>
</evidence>
<evidence type="ECO:0000259" key="10">
    <source>
        <dbReference type="Pfam" id="PF10502"/>
    </source>
</evidence>
<dbReference type="EMBL" id="DTGR01000025">
    <property type="protein sequence ID" value="HHS28335.1"/>
    <property type="molecule type" value="Genomic_DNA"/>
</dbReference>
<comment type="similarity">
    <text evidence="2 9">Belongs to the peptidase S26 family.</text>
</comment>
<dbReference type="AlphaFoldDB" id="A0A7V6A1B2"/>
<dbReference type="PANTHER" id="PTHR43390:SF1">
    <property type="entry name" value="CHLOROPLAST PROCESSING PEPTIDASE"/>
    <property type="match status" value="1"/>
</dbReference>
<evidence type="ECO:0000313" key="11">
    <source>
        <dbReference type="EMBL" id="HHS28335.1"/>
    </source>
</evidence>
<protein>
    <recommendedName>
        <fullName evidence="4 8">Signal peptidase I</fullName>
        <ecNumber evidence="3 8">3.4.21.89</ecNumber>
    </recommendedName>
</protein>
<dbReference type="Pfam" id="PF10502">
    <property type="entry name" value="Peptidase_S26"/>
    <property type="match status" value="1"/>
</dbReference>
<dbReference type="InterPro" id="IPR019756">
    <property type="entry name" value="Pept_S26A_signal_pept_1_Ser-AS"/>
</dbReference>
<keyword evidence="8" id="KW-0812">Transmembrane</keyword>
<dbReference type="EC" id="3.4.21.89" evidence="3 8"/>
<dbReference type="SUPFAM" id="SSF51306">
    <property type="entry name" value="LexA/Signal peptidase"/>
    <property type="match status" value="1"/>
</dbReference>
<sequence length="245" mass="27589">MPGVAPAQGTVRPKARWQEFGESVLIALVLALIIRAFLVQAFSIPSGSMEPTLLVGDYLLVNKLAYGIRNPFTNNVLIPTGTPKRGDVIVFIYPQSPDKDYIKRVIGLPGERIQIINKKLYINGKETQVPPPSDNPNAPHPVYADPEITPTQRDNFGPVTVPQDSYFVMGDNRDRSYDSRFWGFVPMKDLKGRAFIIYFSWAGDGQPQSTLIPSLFRGLEGLIFQHSWNSKAFHVRWERIGKIIY</sequence>
<dbReference type="InterPro" id="IPR019533">
    <property type="entry name" value="Peptidase_S26"/>
</dbReference>
<dbReference type="CDD" id="cd06530">
    <property type="entry name" value="S26_SPase_I"/>
    <property type="match status" value="1"/>
</dbReference>
<comment type="catalytic activity">
    <reaction evidence="1 8">
        <text>Cleavage of hydrophobic, N-terminal signal or leader sequences from secreted and periplasmic proteins.</text>
        <dbReference type="EC" id="3.4.21.89"/>
    </reaction>
</comment>
<accession>A0A7V6A1B2</accession>
<evidence type="ECO:0000256" key="8">
    <source>
        <dbReference type="RuleBase" id="RU003993"/>
    </source>
</evidence>
<feature type="transmembrane region" description="Helical" evidence="8">
    <location>
        <begin position="20"/>
        <end position="39"/>
    </location>
</feature>
<dbReference type="GO" id="GO:0016020">
    <property type="term" value="C:membrane"/>
    <property type="evidence" value="ECO:0007669"/>
    <property type="project" value="UniProtKB-SubCell"/>
</dbReference>
<dbReference type="InterPro" id="IPR019757">
    <property type="entry name" value="Pept_S26A_signal_pept_1_Lys-AS"/>
</dbReference>
<evidence type="ECO:0000256" key="3">
    <source>
        <dbReference type="ARBA" id="ARBA00013208"/>
    </source>
</evidence>
<evidence type="ECO:0000256" key="9">
    <source>
        <dbReference type="RuleBase" id="RU362042"/>
    </source>
</evidence>
<dbReference type="PANTHER" id="PTHR43390">
    <property type="entry name" value="SIGNAL PEPTIDASE I"/>
    <property type="match status" value="1"/>
</dbReference>
<feature type="active site" evidence="7">
    <location>
        <position position="103"/>
    </location>
</feature>
<dbReference type="InterPro" id="IPR019758">
    <property type="entry name" value="Pept_S26A_signal_pept_1_CS"/>
</dbReference>
<proteinExistence type="inferred from homology"/>
<keyword evidence="8" id="KW-0472">Membrane</keyword>
<dbReference type="GO" id="GO:0009003">
    <property type="term" value="F:signal peptidase activity"/>
    <property type="evidence" value="ECO:0007669"/>
    <property type="project" value="UniProtKB-EC"/>
</dbReference>
<dbReference type="Gene3D" id="2.10.109.10">
    <property type="entry name" value="Umud Fragment, subunit A"/>
    <property type="match status" value="1"/>
</dbReference>
<evidence type="ECO:0000256" key="6">
    <source>
        <dbReference type="ARBA" id="ARBA00022801"/>
    </source>
</evidence>
<dbReference type="InterPro" id="IPR036286">
    <property type="entry name" value="LexA/Signal_pep-like_sf"/>
</dbReference>
<dbReference type="PROSITE" id="PS00761">
    <property type="entry name" value="SPASE_I_3"/>
    <property type="match status" value="1"/>
</dbReference>
<dbReference type="PRINTS" id="PR00727">
    <property type="entry name" value="LEADERPTASE"/>
</dbReference>
<dbReference type="GO" id="GO:0004252">
    <property type="term" value="F:serine-type endopeptidase activity"/>
    <property type="evidence" value="ECO:0007669"/>
    <property type="project" value="InterPro"/>
</dbReference>